<keyword evidence="2" id="KW-1185">Reference proteome</keyword>
<organism evidence="1 2">
    <name type="scientific">Jiella pelagia</name>
    <dbReference type="NCBI Taxonomy" id="2986949"/>
    <lineage>
        <taxon>Bacteria</taxon>
        <taxon>Pseudomonadati</taxon>
        <taxon>Pseudomonadota</taxon>
        <taxon>Alphaproteobacteria</taxon>
        <taxon>Hyphomicrobiales</taxon>
        <taxon>Aurantimonadaceae</taxon>
        <taxon>Jiella</taxon>
    </lineage>
</organism>
<sequence length="198" mass="21725">MSKVMVPSRCLGRDRRLAAAVLAGAAMLIGTGPVTGTAVPETRRSAVATVVLDEAHLVDVLSGRNLEGVYADATRWSESYADDRTLSYSDRFGLWAGDWSIASGRFCTFYRSQSINGGCFLVARRGENCFDFYTVDQAFRPAATIDDINAGRNWTARGWYVEAESSCPTNEEQLVDLERSGLRWFGREHSVPAVPSQA</sequence>
<gene>
    <name evidence="1" type="ORF">OH818_17970</name>
</gene>
<dbReference type="RefSeq" id="WP_268879869.1">
    <property type="nucleotide sequence ID" value="NZ_CP114029.1"/>
</dbReference>
<dbReference type="EMBL" id="CP114029">
    <property type="protein sequence ID" value="WAP67413.1"/>
    <property type="molecule type" value="Genomic_DNA"/>
</dbReference>
<reference evidence="1" key="1">
    <citation type="submission" date="2022-12" db="EMBL/GenBank/DDBJ databases">
        <title>Jiella pelagia sp. nov., isolated from phosphonate enriched culture of Northwest Pacific surface seawater.</title>
        <authorList>
            <person name="Shin D.Y."/>
            <person name="Hwang C.Y."/>
        </authorList>
    </citation>
    <scope>NUCLEOTIDE SEQUENCE</scope>
    <source>
        <strain evidence="1">HL-NP1</strain>
    </source>
</reference>
<name>A0ABY7BUX6_9HYPH</name>
<accession>A0ABY7BUX6</accession>
<protein>
    <submittedName>
        <fullName evidence="1">Uncharacterized protein</fullName>
    </submittedName>
</protein>
<proteinExistence type="predicted"/>
<evidence type="ECO:0000313" key="2">
    <source>
        <dbReference type="Proteomes" id="UP001164020"/>
    </source>
</evidence>
<evidence type="ECO:0000313" key="1">
    <source>
        <dbReference type="EMBL" id="WAP67413.1"/>
    </source>
</evidence>
<dbReference type="Proteomes" id="UP001164020">
    <property type="component" value="Chromosome"/>
</dbReference>